<accession>A0A9D1JZS1</accession>
<comment type="caution">
    <text evidence="2">The sequence shown here is derived from an EMBL/GenBank/DDBJ whole genome shotgun (WGS) entry which is preliminary data.</text>
</comment>
<proteinExistence type="predicted"/>
<dbReference type="CDD" id="cd00118">
    <property type="entry name" value="LysM"/>
    <property type="match status" value="1"/>
</dbReference>
<feature type="domain" description="LysM" evidence="1">
    <location>
        <begin position="164"/>
        <end position="211"/>
    </location>
</feature>
<dbReference type="PROSITE" id="PS51782">
    <property type="entry name" value="LYSM"/>
    <property type="match status" value="1"/>
</dbReference>
<dbReference type="EMBL" id="DVJP01000047">
    <property type="protein sequence ID" value="HIS76551.1"/>
    <property type="molecule type" value="Genomic_DNA"/>
</dbReference>
<dbReference type="SMART" id="SM00257">
    <property type="entry name" value="LysM"/>
    <property type="match status" value="1"/>
</dbReference>
<organism evidence="2 3">
    <name type="scientific">Candidatus Merdivicinus excrementipullorum</name>
    <dbReference type="NCBI Taxonomy" id="2840867"/>
    <lineage>
        <taxon>Bacteria</taxon>
        <taxon>Bacillati</taxon>
        <taxon>Bacillota</taxon>
        <taxon>Clostridia</taxon>
        <taxon>Eubacteriales</taxon>
        <taxon>Oscillospiraceae</taxon>
        <taxon>Oscillospiraceae incertae sedis</taxon>
        <taxon>Candidatus Merdivicinus</taxon>
    </lineage>
</organism>
<dbReference type="AlphaFoldDB" id="A0A9D1JZS1"/>
<dbReference type="Pfam" id="PF01476">
    <property type="entry name" value="LysM"/>
    <property type="match status" value="1"/>
</dbReference>
<reference evidence="2" key="1">
    <citation type="submission" date="2020-10" db="EMBL/GenBank/DDBJ databases">
        <authorList>
            <person name="Gilroy R."/>
        </authorList>
    </citation>
    <scope>NUCLEOTIDE SEQUENCE</scope>
    <source>
        <strain evidence="2">CHK199-13235</strain>
    </source>
</reference>
<gene>
    <name evidence="2" type="ORF">IAB51_07035</name>
</gene>
<dbReference type="PANTHER" id="PTHR34700:SF4">
    <property type="entry name" value="PHAGE-LIKE ELEMENT PBSX PROTEIN XKDP"/>
    <property type="match status" value="1"/>
</dbReference>
<evidence type="ECO:0000313" key="2">
    <source>
        <dbReference type="EMBL" id="HIS76551.1"/>
    </source>
</evidence>
<evidence type="ECO:0000313" key="3">
    <source>
        <dbReference type="Proteomes" id="UP000824002"/>
    </source>
</evidence>
<sequence length="212" mass="23147">MRIYLGDMEFPAAPEKLEAEREGGWVSAELETLGEILQHRPSRLRAVRFSGIFPGTRMGFVTAETFLSPREYAAKMEAAMSSKEPLRLVISGGAAPFSMLAVMEKFLCWEQAGEDGDLYFTLVLREYRPYGTQSVAVKVVSPDGKPVGSAGSSSGRAGSPAVPQTYTVQKGDSLWSIAKRFLGDGSRYGEIAKWNNIGNASLIYPGQVLRLE</sequence>
<protein>
    <submittedName>
        <fullName evidence="2">LysM peptidoglycan-binding domain-containing protein</fullName>
    </submittedName>
</protein>
<dbReference type="PANTHER" id="PTHR34700">
    <property type="entry name" value="POTASSIUM BINDING PROTEIN KBP"/>
    <property type="match status" value="1"/>
</dbReference>
<name>A0A9D1JZS1_9FIRM</name>
<dbReference type="InterPro" id="IPR036779">
    <property type="entry name" value="LysM_dom_sf"/>
</dbReference>
<dbReference type="Proteomes" id="UP000824002">
    <property type="component" value="Unassembled WGS sequence"/>
</dbReference>
<dbReference type="SUPFAM" id="SSF54106">
    <property type="entry name" value="LysM domain"/>
    <property type="match status" value="1"/>
</dbReference>
<dbReference type="Gene3D" id="3.10.350.10">
    <property type="entry name" value="LysM domain"/>
    <property type="match status" value="1"/>
</dbReference>
<reference evidence="2" key="2">
    <citation type="journal article" date="2021" name="PeerJ">
        <title>Extensive microbial diversity within the chicken gut microbiome revealed by metagenomics and culture.</title>
        <authorList>
            <person name="Gilroy R."/>
            <person name="Ravi A."/>
            <person name="Getino M."/>
            <person name="Pursley I."/>
            <person name="Horton D.L."/>
            <person name="Alikhan N.F."/>
            <person name="Baker D."/>
            <person name="Gharbi K."/>
            <person name="Hall N."/>
            <person name="Watson M."/>
            <person name="Adriaenssens E.M."/>
            <person name="Foster-Nyarko E."/>
            <person name="Jarju S."/>
            <person name="Secka A."/>
            <person name="Antonio M."/>
            <person name="Oren A."/>
            <person name="Chaudhuri R.R."/>
            <person name="La Ragione R."/>
            <person name="Hildebrand F."/>
            <person name="Pallen M.J."/>
        </authorList>
    </citation>
    <scope>NUCLEOTIDE SEQUENCE</scope>
    <source>
        <strain evidence="2">CHK199-13235</strain>
    </source>
</reference>
<evidence type="ECO:0000259" key="1">
    <source>
        <dbReference type="PROSITE" id="PS51782"/>
    </source>
</evidence>
<dbReference type="InterPro" id="IPR018392">
    <property type="entry name" value="LysM"/>
</dbReference>
<dbReference type="InterPro" id="IPR052196">
    <property type="entry name" value="Bact_Kbp"/>
</dbReference>